<dbReference type="Pfam" id="PF16822">
    <property type="entry name" value="ALGX"/>
    <property type="match status" value="1"/>
</dbReference>
<dbReference type="SUPFAM" id="SSF52266">
    <property type="entry name" value="SGNH hydrolase"/>
    <property type="match status" value="1"/>
</dbReference>
<evidence type="ECO:0000256" key="1">
    <source>
        <dbReference type="ARBA" id="ARBA00004418"/>
    </source>
</evidence>
<evidence type="ECO:0000313" key="10">
    <source>
        <dbReference type="Proteomes" id="UP000649604"/>
    </source>
</evidence>
<evidence type="ECO:0000256" key="7">
    <source>
        <dbReference type="SAM" id="Phobius"/>
    </source>
</evidence>
<comment type="subcellular location">
    <subcellularLocation>
        <location evidence="1">Periplasm</location>
    </subcellularLocation>
</comment>
<accession>A0A9D5Q6K3</accession>
<dbReference type="Proteomes" id="UP000649604">
    <property type="component" value="Unassembled WGS sequence"/>
</dbReference>
<evidence type="ECO:0000256" key="6">
    <source>
        <dbReference type="ARBA" id="ARBA00022841"/>
    </source>
</evidence>
<proteinExistence type="predicted"/>
<organism evidence="9 10">
    <name type="scientific">candidate division KSB3 bacterium</name>
    <dbReference type="NCBI Taxonomy" id="2044937"/>
    <lineage>
        <taxon>Bacteria</taxon>
        <taxon>candidate division KSB3</taxon>
    </lineage>
</organism>
<feature type="domain" description="AlgX/AlgJ SGNH hydrolase-like" evidence="8">
    <location>
        <begin position="291"/>
        <end position="350"/>
    </location>
</feature>
<keyword evidence="7" id="KW-1133">Transmembrane helix</keyword>
<comment type="pathway">
    <text evidence="2">Glycan biosynthesis; alginate biosynthesis.</text>
</comment>
<name>A0A9D5Q6K3_9BACT</name>
<gene>
    <name evidence="9" type="ORF">GF339_12150</name>
</gene>
<evidence type="ECO:0000256" key="2">
    <source>
        <dbReference type="ARBA" id="ARBA00005182"/>
    </source>
</evidence>
<sequence>MSGERIFTWRNVLINTGLVLLSGLISLVALEWGVRVLFPTYDPTGMVKFSYNAEGVLLGEKNTVSHQWMKAGDFDVTVRFNRYGLRDTKDLRFSTADDLFVVGDSFSFGHGVEEADRYSNVLQRLTGIPVYNISIPSDFDGYEKLILYAQRRGATIERLILSVCMENDLKQYQLNPSPEPLPSEPSPYYTKVNENAFFRLKIFLGKTSALYNMLISLFHQQPFLQQIAVRLGIMDAYADGVSRSVYAESVLKRSAERLRLIQRRHTLEQMTVLIIPSRALWVGENREVESRVHTEFVSLLEAQGLDVVDLRPHFEANGDPLSYHFAHDGHWNERGHRKAAEVLLAHLSRKNRL</sequence>
<evidence type="ECO:0000259" key="8">
    <source>
        <dbReference type="Pfam" id="PF16822"/>
    </source>
</evidence>
<dbReference type="InterPro" id="IPR036514">
    <property type="entry name" value="SGNH_hydro_sf"/>
</dbReference>
<keyword evidence="3" id="KW-0808">Transferase</keyword>
<evidence type="ECO:0000256" key="4">
    <source>
        <dbReference type="ARBA" id="ARBA00022729"/>
    </source>
</evidence>
<evidence type="ECO:0000256" key="5">
    <source>
        <dbReference type="ARBA" id="ARBA00022764"/>
    </source>
</evidence>
<dbReference type="EMBL" id="WJJP01000394">
    <property type="protein sequence ID" value="MBD3325332.1"/>
    <property type="molecule type" value="Genomic_DNA"/>
</dbReference>
<reference evidence="9" key="1">
    <citation type="submission" date="2019-11" db="EMBL/GenBank/DDBJ databases">
        <title>Microbial mats filling the niche in hypersaline microbial mats.</title>
        <authorList>
            <person name="Wong H.L."/>
            <person name="Macleod F.I."/>
            <person name="White R.A. III"/>
            <person name="Burns B.P."/>
        </authorList>
    </citation>
    <scope>NUCLEOTIDE SEQUENCE</scope>
    <source>
        <strain evidence="9">Rbin_158</strain>
    </source>
</reference>
<keyword evidence="5" id="KW-0574">Periplasm</keyword>
<protein>
    <recommendedName>
        <fullName evidence="8">AlgX/AlgJ SGNH hydrolase-like domain-containing protein</fullName>
    </recommendedName>
</protein>
<dbReference type="GO" id="GO:0042121">
    <property type="term" value="P:alginic acid biosynthetic process"/>
    <property type="evidence" value="ECO:0007669"/>
    <property type="project" value="UniProtKB-KW"/>
</dbReference>
<evidence type="ECO:0000256" key="3">
    <source>
        <dbReference type="ARBA" id="ARBA00022679"/>
    </source>
</evidence>
<evidence type="ECO:0000313" key="9">
    <source>
        <dbReference type="EMBL" id="MBD3325332.1"/>
    </source>
</evidence>
<comment type="caution">
    <text evidence="9">The sequence shown here is derived from an EMBL/GenBank/DDBJ whole genome shotgun (WGS) entry which is preliminary data.</text>
</comment>
<dbReference type="Gene3D" id="3.40.50.1110">
    <property type="entry name" value="SGNH hydrolase"/>
    <property type="match status" value="1"/>
</dbReference>
<dbReference type="InterPro" id="IPR031811">
    <property type="entry name" value="ALGX/ALGJ_SGNH-like"/>
</dbReference>
<keyword evidence="7" id="KW-0472">Membrane</keyword>
<feature type="transmembrane region" description="Helical" evidence="7">
    <location>
        <begin position="12"/>
        <end position="34"/>
    </location>
</feature>
<keyword evidence="4" id="KW-0732">Signal</keyword>
<dbReference type="GO" id="GO:0016740">
    <property type="term" value="F:transferase activity"/>
    <property type="evidence" value="ECO:0007669"/>
    <property type="project" value="UniProtKB-KW"/>
</dbReference>
<keyword evidence="7" id="KW-0812">Transmembrane</keyword>
<keyword evidence="6" id="KW-0016">Alginate biosynthesis</keyword>
<dbReference type="GO" id="GO:0042597">
    <property type="term" value="C:periplasmic space"/>
    <property type="evidence" value="ECO:0007669"/>
    <property type="project" value="UniProtKB-SubCell"/>
</dbReference>
<dbReference type="AlphaFoldDB" id="A0A9D5Q6K3"/>